<evidence type="ECO:0000256" key="5">
    <source>
        <dbReference type="ARBA" id="ARBA00022605"/>
    </source>
</evidence>
<evidence type="ECO:0000313" key="16">
    <source>
        <dbReference type="EMBL" id="CAA7601660.1"/>
    </source>
</evidence>
<dbReference type="EMBL" id="LR746496">
    <property type="protein sequence ID" value="CAA7601660.1"/>
    <property type="molecule type" value="Genomic_DNA"/>
</dbReference>
<dbReference type="InterPro" id="IPR013750">
    <property type="entry name" value="GHMP_kinase_C_dom"/>
</dbReference>
<proteinExistence type="inferred from homology"/>
<reference evidence="17" key="1">
    <citation type="submission" date="2014-11" db="EMBL/GenBank/DDBJ databases">
        <authorList>
            <person name="Hornung B.V."/>
        </authorList>
    </citation>
    <scope>NUCLEOTIDE SEQUENCE</scope>
    <source>
        <strain evidence="17">INE</strain>
    </source>
</reference>
<keyword evidence="9 13" id="KW-0418">Kinase</keyword>
<dbReference type="InterPro" id="IPR000870">
    <property type="entry name" value="Homoserine_kinase"/>
</dbReference>
<gene>
    <name evidence="13" type="primary">thrB</name>
    <name evidence="17" type="ORF">DEACI_0774</name>
    <name evidence="16" type="ORF">DEACI_2327</name>
</gene>
<evidence type="ECO:0000256" key="10">
    <source>
        <dbReference type="ARBA" id="ARBA00022840"/>
    </source>
</evidence>
<evidence type="ECO:0000256" key="1">
    <source>
        <dbReference type="ARBA" id="ARBA00005015"/>
    </source>
</evidence>
<dbReference type="PANTHER" id="PTHR20861">
    <property type="entry name" value="HOMOSERINE/4-DIPHOSPHOCYTIDYL-2-C-METHYL-D-ERYTHRITOL KINASE"/>
    <property type="match status" value="1"/>
</dbReference>
<dbReference type="GO" id="GO:0004413">
    <property type="term" value="F:homoserine kinase activity"/>
    <property type="evidence" value="ECO:0007669"/>
    <property type="project" value="UniProtKB-UniRule"/>
</dbReference>
<comment type="similarity">
    <text evidence="2 13">Belongs to the GHMP kinase family. Homoserine kinase subfamily.</text>
</comment>
<keyword evidence="6 13" id="KW-0808">Transferase</keyword>
<evidence type="ECO:0000256" key="4">
    <source>
        <dbReference type="ARBA" id="ARBA00017858"/>
    </source>
</evidence>
<evidence type="ECO:0000256" key="8">
    <source>
        <dbReference type="ARBA" id="ARBA00022741"/>
    </source>
</evidence>
<dbReference type="Gene3D" id="3.30.70.890">
    <property type="entry name" value="GHMP kinase, C-terminal domain"/>
    <property type="match status" value="1"/>
</dbReference>
<dbReference type="NCBIfam" id="TIGR00191">
    <property type="entry name" value="thrB"/>
    <property type="match status" value="1"/>
</dbReference>
<comment type="pathway">
    <text evidence="1 13">Amino-acid biosynthesis; L-threonine biosynthesis; L-threonine from L-aspartate: step 4/5.</text>
</comment>
<feature type="binding site" evidence="13">
    <location>
        <begin position="86"/>
        <end position="96"/>
    </location>
    <ligand>
        <name>ATP</name>
        <dbReference type="ChEBI" id="CHEBI:30616"/>
    </ligand>
</feature>
<evidence type="ECO:0000259" key="14">
    <source>
        <dbReference type="Pfam" id="PF00288"/>
    </source>
</evidence>
<sequence>MSIRVSVPATSANLGPGFDSFGLALTLRNTLSLSFGHPFAIELAGRYSAGISRDETNLVWQTMLHLWQRVGFPVPRASLLLENNIPPARGLGSSSAAICAGLLAANAAAGSPFSRLELLQIAGGLEGHPDNVTPALFGGVTFSVQTPEGILPRIIAECPPLAAVVAVPDTPLKTETARAVLESKVPRADAVFNIGHAALIVEAFLRRDYPLLRPGMEDRLHQEQRAGLIPGLKPALEAALRAGAYGAALSGSGPTLLALADRAAAKGVGWAMQLALAEDGLPAEIFFLSIDPQGATVTGPDVRCRT</sequence>
<evidence type="ECO:0000256" key="6">
    <source>
        <dbReference type="ARBA" id="ARBA00022679"/>
    </source>
</evidence>
<evidence type="ECO:0000256" key="11">
    <source>
        <dbReference type="ARBA" id="ARBA00049375"/>
    </source>
</evidence>
<feature type="domain" description="GHMP kinase N-terminal" evidence="14">
    <location>
        <begin position="57"/>
        <end position="139"/>
    </location>
</feature>
<comment type="function">
    <text evidence="12 13">Catalyzes the ATP-dependent phosphorylation of L-homoserine to L-homoserine phosphate.</text>
</comment>
<dbReference type="KEGG" id="aacx:DEACI_2327"/>
<dbReference type="InterPro" id="IPR036554">
    <property type="entry name" value="GHMP_kinase_C_sf"/>
</dbReference>
<keyword evidence="18" id="KW-1185">Reference proteome</keyword>
<evidence type="ECO:0000256" key="12">
    <source>
        <dbReference type="ARBA" id="ARBA00049954"/>
    </source>
</evidence>
<protein>
    <recommendedName>
        <fullName evidence="4 13">Homoserine kinase</fullName>
        <shortName evidence="13">HK</shortName>
        <shortName evidence="13">HSK</shortName>
        <ecNumber evidence="3 13">2.7.1.39</ecNumber>
    </recommendedName>
</protein>
<accession>A0A8S0X5H8</accession>
<dbReference type="Pfam" id="PF08544">
    <property type="entry name" value="GHMP_kinases_C"/>
    <property type="match status" value="1"/>
</dbReference>
<dbReference type="SUPFAM" id="SSF55060">
    <property type="entry name" value="GHMP Kinase, C-terminal domain"/>
    <property type="match status" value="1"/>
</dbReference>
<evidence type="ECO:0000313" key="17">
    <source>
        <dbReference type="EMBL" id="CEJ06326.1"/>
    </source>
</evidence>
<evidence type="ECO:0000256" key="7">
    <source>
        <dbReference type="ARBA" id="ARBA00022697"/>
    </source>
</evidence>
<dbReference type="EMBL" id="CDGJ01000022">
    <property type="protein sequence ID" value="CEJ06326.1"/>
    <property type="molecule type" value="Genomic_DNA"/>
</dbReference>
<dbReference type="PRINTS" id="PR00958">
    <property type="entry name" value="HOMSERKINASE"/>
</dbReference>
<comment type="catalytic activity">
    <reaction evidence="11 13">
        <text>L-homoserine + ATP = O-phospho-L-homoserine + ADP + H(+)</text>
        <dbReference type="Rhea" id="RHEA:13985"/>
        <dbReference type="ChEBI" id="CHEBI:15378"/>
        <dbReference type="ChEBI" id="CHEBI:30616"/>
        <dbReference type="ChEBI" id="CHEBI:57476"/>
        <dbReference type="ChEBI" id="CHEBI:57590"/>
        <dbReference type="ChEBI" id="CHEBI:456216"/>
        <dbReference type="EC" id="2.7.1.39"/>
    </reaction>
</comment>
<evidence type="ECO:0000256" key="2">
    <source>
        <dbReference type="ARBA" id="ARBA00007370"/>
    </source>
</evidence>
<name>A0A8S0X5H8_9FIRM</name>
<dbReference type="GO" id="GO:0005524">
    <property type="term" value="F:ATP binding"/>
    <property type="evidence" value="ECO:0007669"/>
    <property type="project" value="UniProtKB-UniRule"/>
</dbReference>
<evidence type="ECO:0000256" key="3">
    <source>
        <dbReference type="ARBA" id="ARBA00012078"/>
    </source>
</evidence>
<comment type="subcellular location">
    <subcellularLocation>
        <location evidence="13">Cytoplasm</location>
    </subcellularLocation>
</comment>
<evidence type="ECO:0000256" key="13">
    <source>
        <dbReference type="HAMAP-Rule" id="MF_00384"/>
    </source>
</evidence>
<feature type="domain" description="GHMP kinase C-terminal" evidence="15">
    <location>
        <begin position="201"/>
        <end position="266"/>
    </location>
</feature>
<dbReference type="Pfam" id="PF00288">
    <property type="entry name" value="GHMP_kinases_N"/>
    <property type="match status" value="1"/>
</dbReference>
<evidence type="ECO:0000313" key="18">
    <source>
        <dbReference type="Proteomes" id="UP001071230"/>
    </source>
</evidence>
<dbReference type="GO" id="GO:0005737">
    <property type="term" value="C:cytoplasm"/>
    <property type="evidence" value="ECO:0007669"/>
    <property type="project" value="UniProtKB-SubCell"/>
</dbReference>
<dbReference type="SUPFAM" id="SSF54211">
    <property type="entry name" value="Ribosomal protein S5 domain 2-like"/>
    <property type="match status" value="1"/>
</dbReference>
<dbReference type="PANTHER" id="PTHR20861:SF1">
    <property type="entry name" value="HOMOSERINE KINASE"/>
    <property type="match status" value="1"/>
</dbReference>
<dbReference type="InterPro" id="IPR006204">
    <property type="entry name" value="GHMP_kinase_N_dom"/>
</dbReference>
<dbReference type="Proteomes" id="UP000836597">
    <property type="component" value="Chromosome"/>
</dbReference>
<organism evidence="16">
    <name type="scientific">Acididesulfobacillus acetoxydans</name>
    <dbReference type="NCBI Taxonomy" id="1561005"/>
    <lineage>
        <taxon>Bacteria</taxon>
        <taxon>Bacillati</taxon>
        <taxon>Bacillota</taxon>
        <taxon>Clostridia</taxon>
        <taxon>Eubacteriales</taxon>
        <taxon>Peptococcaceae</taxon>
        <taxon>Acididesulfobacillus</taxon>
    </lineage>
</organism>
<keyword evidence="13" id="KW-0963">Cytoplasm</keyword>
<keyword evidence="8 13" id="KW-0547">Nucleotide-binding</keyword>
<dbReference type="EC" id="2.7.1.39" evidence="3 13"/>
<keyword evidence="10 13" id="KW-0067">ATP-binding</keyword>
<dbReference type="PIRSF" id="PIRSF000676">
    <property type="entry name" value="Homoser_kin"/>
    <property type="match status" value="1"/>
</dbReference>
<evidence type="ECO:0000256" key="9">
    <source>
        <dbReference type="ARBA" id="ARBA00022777"/>
    </source>
</evidence>
<reference evidence="16" key="2">
    <citation type="submission" date="2020-01" db="EMBL/GenBank/DDBJ databases">
        <authorList>
            <person name="Hornung B."/>
        </authorList>
    </citation>
    <scope>NUCLEOTIDE SEQUENCE</scope>
    <source>
        <strain evidence="16">PacBioINE</strain>
    </source>
</reference>
<keyword evidence="7 13" id="KW-0791">Threonine biosynthesis</keyword>
<dbReference type="InterPro" id="IPR014721">
    <property type="entry name" value="Ribsml_uS5_D2-typ_fold_subgr"/>
</dbReference>
<dbReference type="InterPro" id="IPR020568">
    <property type="entry name" value="Ribosomal_Su5_D2-typ_SF"/>
</dbReference>
<dbReference type="AlphaFoldDB" id="A0A8S0X5H8"/>
<dbReference type="RefSeq" id="WP_240985157.1">
    <property type="nucleotide sequence ID" value="NZ_CDGJ01000022.1"/>
</dbReference>
<evidence type="ECO:0000259" key="15">
    <source>
        <dbReference type="Pfam" id="PF08544"/>
    </source>
</evidence>
<dbReference type="InterPro" id="IPR006203">
    <property type="entry name" value="GHMP_knse_ATP-bd_CS"/>
</dbReference>
<dbReference type="Proteomes" id="UP001071230">
    <property type="component" value="Unassembled WGS sequence"/>
</dbReference>
<keyword evidence="5 13" id="KW-0028">Amino-acid biosynthesis</keyword>
<dbReference type="Gene3D" id="3.30.230.10">
    <property type="match status" value="1"/>
</dbReference>
<dbReference type="HAMAP" id="MF_00384">
    <property type="entry name" value="Homoser_kinase"/>
    <property type="match status" value="1"/>
</dbReference>
<dbReference type="PROSITE" id="PS00627">
    <property type="entry name" value="GHMP_KINASES_ATP"/>
    <property type="match status" value="1"/>
</dbReference>
<dbReference type="GO" id="GO:0009088">
    <property type="term" value="P:threonine biosynthetic process"/>
    <property type="evidence" value="ECO:0007669"/>
    <property type="project" value="UniProtKB-UniRule"/>
</dbReference>